<keyword evidence="10" id="KW-0206">Cytoskeleton</keyword>
<dbReference type="AlphaFoldDB" id="A0A2M4CRK1"/>
<comment type="similarity">
    <text evidence="4">Belongs to the vinculin/alpha-catenin family.</text>
</comment>
<dbReference type="VEuPathDB" id="VectorBase:ADAR2_006474"/>
<dbReference type="VEuPathDB" id="VectorBase:ADAC007538"/>
<dbReference type="InterPro" id="IPR001033">
    <property type="entry name" value="Alpha_catenin"/>
</dbReference>
<proteinExistence type="inferred from homology"/>
<dbReference type="InterPro" id="IPR000633">
    <property type="entry name" value="Vinculin_CS"/>
</dbReference>
<dbReference type="GO" id="GO:0098609">
    <property type="term" value="P:cell-cell adhesion"/>
    <property type="evidence" value="ECO:0007669"/>
    <property type="project" value="TreeGrafter"/>
</dbReference>
<dbReference type="PROSITE" id="PS00663">
    <property type="entry name" value="VINCULIN_1"/>
    <property type="match status" value="1"/>
</dbReference>
<dbReference type="EMBL" id="GGFL01003784">
    <property type="protein sequence ID" value="MBW67962.1"/>
    <property type="molecule type" value="Transcribed_RNA"/>
</dbReference>
<evidence type="ECO:0000256" key="11">
    <source>
        <dbReference type="SAM" id="MobiDB-lite"/>
    </source>
</evidence>
<keyword evidence="8" id="KW-0965">Cell junction</keyword>
<comment type="subcellular location">
    <subcellularLocation>
        <location evidence="3">Cell junction</location>
        <location evidence="3">Adherens junction</location>
    </subcellularLocation>
    <subcellularLocation>
        <location evidence="2">Cell membrane</location>
        <topology evidence="2">Peripheral membrane protein</topology>
        <orientation evidence="2">Cytoplasmic side</orientation>
    </subcellularLocation>
    <subcellularLocation>
        <location evidence="1">Cytoplasm</location>
        <location evidence="1">Cytoskeleton</location>
    </subcellularLocation>
</comment>
<name>A0A2M4CRK1_ANODA</name>
<evidence type="ECO:0000256" key="5">
    <source>
        <dbReference type="ARBA" id="ARBA00022475"/>
    </source>
</evidence>
<dbReference type="Pfam" id="PF01044">
    <property type="entry name" value="Vinculin"/>
    <property type="match status" value="1"/>
</dbReference>
<dbReference type="PANTHER" id="PTHR18914">
    <property type="entry name" value="ALPHA CATENIN"/>
    <property type="match status" value="1"/>
</dbReference>
<reference evidence="12" key="1">
    <citation type="submission" date="2018-01" db="EMBL/GenBank/DDBJ databases">
        <title>An insight into the sialome of Amazonian anophelines.</title>
        <authorList>
            <person name="Ribeiro J.M."/>
            <person name="Scarpassa V."/>
            <person name="Calvo E."/>
        </authorList>
    </citation>
    <scope>NUCLEOTIDE SEQUENCE</scope>
</reference>
<dbReference type="PRINTS" id="PR00805">
    <property type="entry name" value="ALPHACATENIN"/>
</dbReference>
<evidence type="ECO:0000256" key="1">
    <source>
        <dbReference type="ARBA" id="ARBA00004245"/>
    </source>
</evidence>
<dbReference type="GO" id="GO:0015629">
    <property type="term" value="C:actin cytoskeleton"/>
    <property type="evidence" value="ECO:0007669"/>
    <property type="project" value="InterPro"/>
</dbReference>
<feature type="compositionally biased region" description="Basic and acidic residues" evidence="11">
    <location>
        <begin position="903"/>
        <end position="916"/>
    </location>
</feature>
<keyword evidence="9" id="KW-0472">Membrane</keyword>
<evidence type="ECO:0000256" key="2">
    <source>
        <dbReference type="ARBA" id="ARBA00004413"/>
    </source>
</evidence>
<dbReference type="GO" id="GO:0051015">
    <property type="term" value="F:actin filament binding"/>
    <property type="evidence" value="ECO:0007669"/>
    <property type="project" value="InterPro"/>
</dbReference>
<dbReference type="GO" id="GO:0008013">
    <property type="term" value="F:beta-catenin binding"/>
    <property type="evidence" value="ECO:0007669"/>
    <property type="project" value="TreeGrafter"/>
</dbReference>
<feature type="compositionally biased region" description="Polar residues" evidence="11">
    <location>
        <begin position="924"/>
        <end position="943"/>
    </location>
</feature>
<evidence type="ECO:0000256" key="7">
    <source>
        <dbReference type="ARBA" id="ARBA00022889"/>
    </source>
</evidence>
<dbReference type="GO" id="GO:0016342">
    <property type="term" value="C:catenin complex"/>
    <property type="evidence" value="ECO:0007669"/>
    <property type="project" value="TreeGrafter"/>
</dbReference>
<protein>
    <submittedName>
        <fullName evidence="12">Putative alpha-catenin</fullName>
    </submittedName>
</protein>
<dbReference type="SUPFAM" id="SSF47220">
    <property type="entry name" value="alpha-catenin/vinculin-like"/>
    <property type="match status" value="4"/>
</dbReference>
<dbReference type="Gene3D" id="6.10.250.2510">
    <property type="match status" value="1"/>
</dbReference>
<organism evidence="12">
    <name type="scientific">Anopheles darlingi</name>
    <name type="common">Mosquito</name>
    <dbReference type="NCBI Taxonomy" id="43151"/>
    <lineage>
        <taxon>Eukaryota</taxon>
        <taxon>Metazoa</taxon>
        <taxon>Ecdysozoa</taxon>
        <taxon>Arthropoda</taxon>
        <taxon>Hexapoda</taxon>
        <taxon>Insecta</taxon>
        <taxon>Pterygota</taxon>
        <taxon>Neoptera</taxon>
        <taxon>Endopterygota</taxon>
        <taxon>Diptera</taxon>
        <taxon>Nematocera</taxon>
        <taxon>Culicoidea</taxon>
        <taxon>Culicidae</taxon>
        <taxon>Anophelinae</taxon>
        <taxon>Anopheles</taxon>
    </lineage>
</organism>
<dbReference type="GO" id="GO:0045296">
    <property type="term" value="F:cadherin binding"/>
    <property type="evidence" value="ECO:0007669"/>
    <property type="project" value="InterPro"/>
</dbReference>
<dbReference type="GO" id="GO:0005912">
    <property type="term" value="C:adherens junction"/>
    <property type="evidence" value="ECO:0007669"/>
    <property type="project" value="UniProtKB-SubCell"/>
</dbReference>
<evidence type="ECO:0000313" key="12">
    <source>
        <dbReference type="EMBL" id="MBW67962.1"/>
    </source>
</evidence>
<keyword evidence="5" id="KW-1003">Cell membrane</keyword>
<evidence type="ECO:0000256" key="10">
    <source>
        <dbReference type="ARBA" id="ARBA00023212"/>
    </source>
</evidence>
<evidence type="ECO:0000256" key="8">
    <source>
        <dbReference type="ARBA" id="ARBA00022949"/>
    </source>
</evidence>
<evidence type="ECO:0000256" key="9">
    <source>
        <dbReference type="ARBA" id="ARBA00023136"/>
    </source>
</evidence>
<evidence type="ECO:0000256" key="3">
    <source>
        <dbReference type="ARBA" id="ARBA00004536"/>
    </source>
</evidence>
<sequence length="943" mass="105953">METLSNFGQVALKWDPKNLEIRTMSVEKTLEPLVLQVTTLVSTKGPSKKKKGKSKRASALVAAVEKATDIFIERGEQIAYENPDITQEMLSAVEEVRKTGSAMSVAAREFSEDPCSSLKRGNMVRAARNLLSAVTRLLILADMVDVHLLLKSLHVVEDDLDKLRNASSQDELMNNMRQFGRNANELIKQAAKRQQELKDPQLRDDLAAARAVLKKHSTMLLTASKVYVRHPELDLAKVNRDHILKQVCEAVNTISDVAQGKSSQPQDVYVGAGELAAALDDFDEGIIMDPRAYNEVRSRPSLEERLESIISAAALMADADCTRDERRERIVGECNAVRQALQDLLSEYMSNMGTKDRTPELERAIGHMYRKTKDLRRQLRKAVVDHVSDSFLETNMPLLDLIEAARSGNEKVVRERADIFTKHAEKLVEVANLVCSMSNNEDGVKMVRYAADQIETLCPQVINAALILAARSNSKVAQENMEAYRLAWENQVRILTEAVDDITTIDDFLAVSENHILEDVNKCVLALQEGDALDLRNTAGAIQGRSARVCNVVEAEMDNYEPCIYTKRVLEAVKVLREQVMSKFAQRVDVAVDALSSNSPKDVDENDFIDASRLVYDGVREIRRAVLMNRDEEDLDPEDIEDEQYTLETRSKSSAHTGDQTIDEYPEISGITTAREAMRKMNEEDKQKIMQQVELFRREKLTFDSEVAKWDDTGNDIIYLAKHMCMIMMEMTDFTRGRGPLKTTMDVINAAKKISEAGTKLDKLTREIADQCPESSTKKDLLAYLQRIALYCHQIQITSKVKADVQNISGELIVSGVMVKLCSDFSLVERSNLPLTSFFSLLRAIFLYLQLDSATSLIQAAKNLMNAVVYTVKYSYVASTKYTRQGTVSSPIVVWKMKAPEKKPLVRPEKPEEVRAKVRRASQKKTQNPVHALSEFQSPTDAV</sequence>
<dbReference type="InterPro" id="IPR036723">
    <property type="entry name" value="Alpha-catenin/vinculin-like_sf"/>
</dbReference>
<dbReference type="GO" id="GO:0016477">
    <property type="term" value="P:cell migration"/>
    <property type="evidence" value="ECO:0007669"/>
    <property type="project" value="TreeGrafter"/>
</dbReference>
<keyword evidence="6" id="KW-0963">Cytoplasm</keyword>
<accession>A0A2M4CRK1</accession>
<evidence type="ECO:0000256" key="6">
    <source>
        <dbReference type="ARBA" id="ARBA00022490"/>
    </source>
</evidence>
<keyword evidence="7" id="KW-0130">Cell adhesion</keyword>
<dbReference type="InterPro" id="IPR006077">
    <property type="entry name" value="Vinculin/catenin"/>
</dbReference>
<dbReference type="GO" id="GO:0005198">
    <property type="term" value="F:structural molecule activity"/>
    <property type="evidence" value="ECO:0007669"/>
    <property type="project" value="InterPro"/>
</dbReference>
<dbReference type="PANTHER" id="PTHR18914:SF9">
    <property type="entry name" value="CATENIN ALPHA"/>
    <property type="match status" value="1"/>
</dbReference>
<dbReference type="FunFam" id="1.20.120.230:FF:000020">
    <property type="entry name" value="Catenin alpha"/>
    <property type="match status" value="1"/>
</dbReference>
<evidence type="ECO:0000256" key="4">
    <source>
        <dbReference type="ARBA" id="ARBA00008376"/>
    </source>
</evidence>
<dbReference type="Gene3D" id="1.20.120.230">
    <property type="entry name" value="Alpha-catenin/vinculin-like"/>
    <property type="match status" value="5"/>
</dbReference>
<feature type="region of interest" description="Disordered" evidence="11">
    <location>
        <begin position="903"/>
        <end position="943"/>
    </location>
</feature>